<reference evidence="3" key="1">
    <citation type="submission" date="2019-05" db="EMBL/GenBank/DDBJ databases">
        <title>The de novo reference genome and transcriptome assemblies of the wild tomato species Solanum chilense.</title>
        <authorList>
            <person name="Stam R."/>
            <person name="Nosenko T."/>
            <person name="Hoerger A.C."/>
            <person name="Stephan W."/>
            <person name="Seidel M.A."/>
            <person name="Kuhn J.M.M."/>
            <person name="Haberer G."/>
            <person name="Tellier A."/>
        </authorList>
    </citation>
    <scope>NUCLEOTIDE SEQUENCE</scope>
    <source>
        <tissue evidence="3">Mature leaves</tissue>
    </source>
</reference>
<dbReference type="GO" id="GO:0033962">
    <property type="term" value="P:P-body assembly"/>
    <property type="evidence" value="ECO:0007669"/>
    <property type="project" value="TreeGrafter"/>
</dbReference>
<dbReference type="SMART" id="SM01271">
    <property type="entry name" value="LSM14"/>
    <property type="match status" value="1"/>
</dbReference>
<dbReference type="InterPro" id="IPR010920">
    <property type="entry name" value="LSM_dom_sf"/>
</dbReference>
<dbReference type="PANTHER" id="PTHR13586:SF14">
    <property type="entry name" value="PROTEIN DECAPPING 5-LIKE"/>
    <property type="match status" value="1"/>
</dbReference>
<name>A0A6N2C424_SOLCI</name>
<dbReference type="InterPro" id="IPR025762">
    <property type="entry name" value="DFDF"/>
</dbReference>
<dbReference type="GO" id="GO:0000932">
    <property type="term" value="C:P-body"/>
    <property type="evidence" value="ECO:0007669"/>
    <property type="project" value="TreeGrafter"/>
</dbReference>
<feature type="domain" description="DFDF" evidence="2">
    <location>
        <begin position="313"/>
        <end position="349"/>
    </location>
</feature>
<organism evidence="3">
    <name type="scientific">Solanum chilense</name>
    <name type="common">Tomato</name>
    <name type="synonym">Lycopersicon chilense</name>
    <dbReference type="NCBI Taxonomy" id="4083"/>
    <lineage>
        <taxon>Eukaryota</taxon>
        <taxon>Viridiplantae</taxon>
        <taxon>Streptophyta</taxon>
        <taxon>Embryophyta</taxon>
        <taxon>Tracheophyta</taxon>
        <taxon>Spermatophyta</taxon>
        <taxon>Magnoliopsida</taxon>
        <taxon>eudicotyledons</taxon>
        <taxon>Gunneridae</taxon>
        <taxon>Pentapetalae</taxon>
        <taxon>asterids</taxon>
        <taxon>lamiids</taxon>
        <taxon>Solanales</taxon>
        <taxon>Solanaceae</taxon>
        <taxon>Solanoideae</taxon>
        <taxon>Solaneae</taxon>
        <taxon>Solanum</taxon>
        <taxon>Solanum subgen. Lycopersicon</taxon>
    </lineage>
</organism>
<comment type="caution">
    <text evidence="3">The sequence shown here is derived from an EMBL/GenBank/DDBJ whole genome shotgun (WGS) entry which is preliminary data.</text>
</comment>
<dbReference type="AlphaFoldDB" id="A0A6N2C424"/>
<dbReference type="PROSITE" id="PS51512">
    <property type="entry name" value="DFDF"/>
    <property type="match status" value="1"/>
</dbReference>
<dbReference type="GO" id="GO:0034063">
    <property type="term" value="P:stress granule assembly"/>
    <property type="evidence" value="ECO:0007669"/>
    <property type="project" value="TreeGrafter"/>
</dbReference>
<sequence>MAAPPIGIHQRLALARTGELRLGSLISVISTSEMRYEGILFEISNYKLGLKYVKFFGSEGRLKYGPQIPGKDLIYNFIYLRGANIKDLQVISPPLPPTTSAVPGHPAIIRPRVRHPTPTHMAFTSHGANVRSSARPILRPGTSFQLNQPRPRDLSASTSSFRGSFLPPPPANISRPRPAYWPGLIGSSRGVAYFHPPPSQAPVQQQQNVNTSVAGGSSYYEHQHPLLLGHSTGRSPTTSPSLLSVGQVTFSLPEVQQSGQRQTVNIEEMTAIAPAMEPLPSKSSEETLEKPKTETGSTSSLHDKNQSGGGRDKKPGVIRRFVEDFDFEGMYKKFNKKEVWAIFSNNDDHKLPVYHKDGFFDYLCYGLPEHESILTLSEQMKIDNETFGVEIPIVHMDHGNRPRSSRTSQPSLGGRRYGNVRGGPEKKVWRRVSK</sequence>
<dbReference type="SUPFAM" id="SSF50182">
    <property type="entry name" value="Sm-like ribonucleoproteins"/>
    <property type="match status" value="1"/>
</dbReference>
<dbReference type="InterPro" id="IPR025609">
    <property type="entry name" value="Lsm14-like_N"/>
</dbReference>
<dbReference type="SMART" id="SM01199">
    <property type="entry name" value="FDF"/>
    <property type="match status" value="1"/>
</dbReference>
<dbReference type="GO" id="GO:0003729">
    <property type="term" value="F:mRNA binding"/>
    <property type="evidence" value="ECO:0007669"/>
    <property type="project" value="TreeGrafter"/>
</dbReference>
<feature type="region of interest" description="Disordered" evidence="1">
    <location>
        <begin position="139"/>
        <end position="173"/>
    </location>
</feature>
<feature type="compositionally biased region" description="Basic and acidic residues" evidence="1">
    <location>
        <begin position="283"/>
        <end position="293"/>
    </location>
</feature>
<feature type="region of interest" description="Disordered" evidence="1">
    <location>
        <begin position="273"/>
        <end position="315"/>
    </location>
</feature>
<evidence type="ECO:0000313" key="3">
    <source>
        <dbReference type="EMBL" id="TMX02367.1"/>
    </source>
</evidence>
<dbReference type="Pfam" id="PF12701">
    <property type="entry name" value="LSM14"/>
    <property type="match status" value="1"/>
</dbReference>
<feature type="region of interest" description="Disordered" evidence="1">
    <location>
        <begin position="395"/>
        <end position="434"/>
    </location>
</feature>
<evidence type="ECO:0000256" key="1">
    <source>
        <dbReference type="SAM" id="MobiDB-lite"/>
    </source>
</evidence>
<dbReference type="InterPro" id="IPR019050">
    <property type="entry name" value="FDF_dom"/>
</dbReference>
<protein>
    <recommendedName>
        <fullName evidence="2">DFDF domain-containing protein</fullName>
    </recommendedName>
</protein>
<gene>
    <name evidence="3" type="ORF">EJD97_021876</name>
</gene>
<accession>A0A6N2C424</accession>
<proteinExistence type="predicted"/>
<feature type="compositionally biased region" description="Basic and acidic residues" evidence="1">
    <location>
        <begin position="301"/>
        <end position="315"/>
    </location>
</feature>
<evidence type="ECO:0000259" key="2">
    <source>
        <dbReference type="PROSITE" id="PS51512"/>
    </source>
</evidence>
<dbReference type="PANTHER" id="PTHR13586">
    <property type="entry name" value="SCD6 PROTEIN-RELATED"/>
    <property type="match status" value="1"/>
</dbReference>
<dbReference type="Gene3D" id="2.30.30.100">
    <property type="match status" value="1"/>
</dbReference>
<dbReference type="EMBL" id="RXGB01000677">
    <property type="protein sequence ID" value="TMX02367.1"/>
    <property type="molecule type" value="Genomic_DNA"/>
</dbReference>